<evidence type="ECO:0000256" key="1">
    <source>
        <dbReference type="ARBA" id="ARBA00022737"/>
    </source>
</evidence>
<feature type="repeat" description="ANK" evidence="2">
    <location>
        <begin position="1283"/>
        <end position="1315"/>
    </location>
</feature>
<dbReference type="PANTHER" id="PTHR10039">
    <property type="entry name" value="AMELOGENIN"/>
    <property type="match status" value="1"/>
</dbReference>
<dbReference type="InterPro" id="IPR054471">
    <property type="entry name" value="GPIID_WHD"/>
</dbReference>
<feature type="repeat" description="ANK" evidence="2">
    <location>
        <begin position="1217"/>
        <end position="1249"/>
    </location>
</feature>
<protein>
    <submittedName>
        <fullName evidence="6">Uncharacterized protein</fullName>
    </submittedName>
</protein>
<keyword evidence="7" id="KW-1185">Reference proteome</keyword>
<dbReference type="Gene3D" id="1.25.40.20">
    <property type="entry name" value="Ankyrin repeat-containing domain"/>
    <property type="match status" value="2"/>
</dbReference>
<dbReference type="SMART" id="SM00248">
    <property type="entry name" value="ANK"/>
    <property type="match status" value="8"/>
</dbReference>
<gene>
    <name evidence="6" type="ORF">VHEMI08771</name>
</gene>
<dbReference type="InterPro" id="IPR056884">
    <property type="entry name" value="NPHP3-like_N"/>
</dbReference>
<evidence type="ECO:0000313" key="6">
    <source>
        <dbReference type="EMBL" id="CEJ93161.1"/>
    </source>
</evidence>
<dbReference type="STRING" id="1531966.A0A0A1T7V8"/>
<evidence type="ECO:0000313" key="7">
    <source>
        <dbReference type="Proteomes" id="UP000039046"/>
    </source>
</evidence>
<dbReference type="Pfam" id="PF24883">
    <property type="entry name" value="NPHP3_N"/>
    <property type="match status" value="2"/>
</dbReference>
<dbReference type="OrthoDB" id="194358at2759"/>
<dbReference type="Pfam" id="PF12796">
    <property type="entry name" value="Ank_2"/>
    <property type="match status" value="2"/>
</dbReference>
<reference evidence="6 7" key="1">
    <citation type="journal article" date="2015" name="Genome Announc.">
        <title>Draft Genome Sequence and Gene Annotation of the Entomopathogenic Fungus Verticillium hemipterigenum.</title>
        <authorList>
            <person name="Horn F."/>
            <person name="Habel A."/>
            <person name="Scharf D.H."/>
            <person name="Dworschak J."/>
            <person name="Brakhage A.A."/>
            <person name="Guthke R."/>
            <person name="Hertweck C."/>
            <person name="Linde J."/>
        </authorList>
    </citation>
    <scope>NUCLEOTIDE SEQUENCE [LARGE SCALE GENOMIC DNA]</scope>
</reference>
<feature type="domain" description="Nephrocystin 3-like N-terminal" evidence="5">
    <location>
        <begin position="410"/>
        <end position="554"/>
    </location>
</feature>
<evidence type="ECO:0000259" key="5">
    <source>
        <dbReference type="Pfam" id="PF24883"/>
    </source>
</evidence>
<dbReference type="InterPro" id="IPR002110">
    <property type="entry name" value="Ankyrin_rpt"/>
</dbReference>
<dbReference type="Gene3D" id="3.40.50.300">
    <property type="entry name" value="P-loop containing nucleotide triphosphate hydrolases"/>
    <property type="match status" value="2"/>
</dbReference>
<keyword evidence="1" id="KW-0677">Repeat</keyword>
<evidence type="ECO:0000256" key="3">
    <source>
        <dbReference type="SAM" id="MobiDB-lite"/>
    </source>
</evidence>
<dbReference type="SUPFAM" id="SSF48403">
    <property type="entry name" value="Ankyrin repeat"/>
    <property type="match status" value="1"/>
</dbReference>
<dbReference type="PROSITE" id="PS50088">
    <property type="entry name" value="ANK_REPEAT"/>
    <property type="match status" value="5"/>
</dbReference>
<organism evidence="6 7">
    <name type="scientific">[Torrubiella] hemipterigena</name>
    <dbReference type="NCBI Taxonomy" id="1531966"/>
    <lineage>
        <taxon>Eukaryota</taxon>
        <taxon>Fungi</taxon>
        <taxon>Dikarya</taxon>
        <taxon>Ascomycota</taxon>
        <taxon>Pezizomycotina</taxon>
        <taxon>Sordariomycetes</taxon>
        <taxon>Hypocreomycetidae</taxon>
        <taxon>Hypocreales</taxon>
        <taxon>Clavicipitaceae</taxon>
        <taxon>Clavicipitaceae incertae sedis</taxon>
        <taxon>'Torrubiella' clade</taxon>
    </lineage>
</organism>
<feature type="repeat" description="ANK" evidence="2">
    <location>
        <begin position="1184"/>
        <end position="1216"/>
    </location>
</feature>
<name>A0A0A1T7V8_9HYPO</name>
<dbReference type="PANTHER" id="PTHR10039:SF5">
    <property type="entry name" value="NACHT DOMAIN-CONTAINING PROTEIN"/>
    <property type="match status" value="1"/>
</dbReference>
<feature type="domain" description="Nephrocystin 3-like N-terminal" evidence="5">
    <location>
        <begin position="574"/>
        <end position="775"/>
    </location>
</feature>
<dbReference type="Pfam" id="PF00023">
    <property type="entry name" value="Ank"/>
    <property type="match status" value="1"/>
</dbReference>
<dbReference type="SUPFAM" id="SSF52540">
    <property type="entry name" value="P-loop containing nucleoside triphosphate hydrolases"/>
    <property type="match status" value="2"/>
</dbReference>
<evidence type="ECO:0000256" key="2">
    <source>
        <dbReference type="PROSITE-ProRule" id="PRU00023"/>
    </source>
</evidence>
<feature type="repeat" description="ANK" evidence="2">
    <location>
        <begin position="1250"/>
        <end position="1282"/>
    </location>
</feature>
<dbReference type="Proteomes" id="UP000039046">
    <property type="component" value="Unassembled WGS sequence"/>
</dbReference>
<dbReference type="EMBL" id="CDHN01000005">
    <property type="protein sequence ID" value="CEJ93161.1"/>
    <property type="molecule type" value="Genomic_DNA"/>
</dbReference>
<keyword evidence="2" id="KW-0040">ANK repeat</keyword>
<dbReference type="PROSITE" id="PS50297">
    <property type="entry name" value="ANK_REP_REGION"/>
    <property type="match status" value="5"/>
</dbReference>
<feature type="domain" description="GPI inositol-deacylase winged helix" evidence="4">
    <location>
        <begin position="907"/>
        <end position="986"/>
    </location>
</feature>
<dbReference type="SUPFAM" id="SSF53474">
    <property type="entry name" value="alpha/beta-Hydrolases"/>
    <property type="match status" value="1"/>
</dbReference>
<accession>A0A0A1T7V8</accession>
<dbReference type="Gene3D" id="3.40.50.1820">
    <property type="entry name" value="alpha/beta hydrolase"/>
    <property type="match status" value="1"/>
</dbReference>
<sequence length="1409" mass="156225">MDLLSSLLAAFPPSPSAVLVVTFRTFIFDLRLNNMVWPFKKKKKKKKVEEVKPDDAAGTEPPLVPAGVDPTAPTASDPKTAPRTMKQLFPDKDSTYGLRTLHEPSSFIVDIVFVHGLMGSPDKTFLYKDKGTEVYWPVHLLPQKIPNARILTFGYDADVGRFLAPTGQFTIADHGNMLAGALARLKRETPSGPKKTIFVAHSLGGLVVKRAMGISASSAQQYLLQVSQDTVGIAFFGTPHRGSNLAPFAKLFAELIRLSGSRVNPEILEPLKRDSQLLADLEQSFESWTAKWKDDEFIVCFVEAMEVLGLGLIVTAESSKIGRFAQEKIRANHMDMVKFANANVQGFQQAVGELQRWISKVGQTQAEGESILTSLNTCLEIMHLDHNDMLKASTPTNLPSNLNSTQLEESTEWFTKSPEFRAWLNGQGFALLWLHGPPGSGKTVLMGCLPKQLVHYIELSKDWDTASFFNCSLTTSESSLLASLIFQLVKGGPRARLVWKGATSQSAPSNESDLTNQLRVLLRCAVEGAQTRETIILIGGVHELSADRPLEFLKTLYFKEWNAREMGIQDSQGGTWLATHPEYTQFCDSAASDFLWIEGKPGSGKSTLAKRIARNMKERRPNSDPPFSVNAEGGEYPSSAGDQRDIVAEFYYSFRGGVKQTSHVLMLRSLVYQIWSQNTRLFPLLQDQYRRLKKMVKKQNEDTTAATDSLWTYAELKDALLCLHQVDFPLHVFIVVDGMDESDNDLRSGVVAFLPSLSAPSSSSKCIIKLLVASRPETSLNHALLRGHHIVLQDVNKEDIGRVIDNGIKHLKSLQKRPHDNDAGFSDIHEHITENAAGVFLWVCLVLRDLERTMKGIYTMKDLLKRARSLPKDLLGKDGFYRLIIDSMIRRQQDENQDDEEREANLRMTRRILTWVTFSEHPITIPELATVLAIRVDSDQPGDDGAVQNLQEGILFYCGGLVEVLHQGDLVQLIHQTAREFLMDTSQIASPYQLNHVSGDEEIAATCCYYLHHTFTAPSTQLEASEEDQQLEQLVAYLEERELLNYCLRYLTTHIGHLHRNNREGSILDKFEELAAVLGKQPSCFASLLLTKWAGSSLYVSSRWRLTNDLRSEQASRHCLQAAVVMAAAKGKAKAMEILVALGAEAGTPNRSRKYALESAARLGQSHVVKLLLDLMVPIDKQEKKATPLISAASAGHLEIVRQLIEAGCDINLQAKDRKTALHAAASAGHLDIVQQLIYAGADINIRMTDEKTALHIAASVGNLDIVRQLIRAGPNVNMRMADGTTALHIAASAGHPDIVQQLINAGSDVDIRTNDGNTALYAAASAGHLDIVRQLMNARSDINRRGADDNVALIAAIRDGYLETVRRLLDMGAGIHSPRPHETNLQATRSRNRWDIGGLLVDRATKRR</sequence>
<feature type="region of interest" description="Disordered" evidence="3">
    <location>
        <begin position="48"/>
        <end position="86"/>
    </location>
</feature>
<evidence type="ECO:0000259" key="4">
    <source>
        <dbReference type="Pfam" id="PF22939"/>
    </source>
</evidence>
<dbReference type="Pfam" id="PF22939">
    <property type="entry name" value="WHD_GPIID"/>
    <property type="match status" value="1"/>
</dbReference>
<feature type="region of interest" description="Disordered" evidence="3">
    <location>
        <begin position="617"/>
        <end position="638"/>
    </location>
</feature>
<proteinExistence type="predicted"/>
<dbReference type="InterPro" id="IPR029058">
    <property type="entry name" value="AB_hydrolase_fold"/>
</dbReference>
<dbReference type="HOGENOM" id="CLU_000288_34_1_1"/>
<dbReference type="InterPro" id="IPR036770">
    <property type="entry name" value="Ankyrin_rpt-contain_sf"/>
</dbReference>
<feature type="repeat" description="ANK" evidence="2">
    <location>
        <begin position="1316"/>
        <end position="1348"/>
    </location>
</feature>
<dbReference type="InterPro" id="IPR027417">
    <property type="entry name" value="P-loop_NTPase"/>
</dbReference>